<organism evidence="1 2">
    <name type="scientific">Halapricum desulfuricans</name>
    <dbReference type="NCBI Taxonomy" id="2841257"/>
    <lineage>
        <taxon>Archaea</taxon>
        <taxon>Methanobacteriati</taxon>
        <taxon>Methanobacteriota</taxon>
        <taxon>Stenosarchaea group</taxon>
        <taxon>Halobacteria</taxon>
        <taxon>Halobacteriales</taxon>
        <taxon>Haloarculaceae</taxon>
        <taxon>Halapricum</taxon>
    </lineage>
</organism>
<sequence length="226" mass="24399">MTDESDYEEYRNTLDEIVDGGGCVETMTAAEGLRRGETSRRDLLGSDALAGSVSDVLAEVDAADVRATLREGYDDLADVREAFRQTVDLSLFDVLAANGVDLAIDALTLDPAVCLKTFTEADLEEAITLVPTVHDDGVVGRIVVRTTVESEPVTIHAIPAWDRSYAVRGTRLVLPDGTIEDCVDVSEHRTGVDCDPEQAARAEYVQTVCPVDGETYVLETACSTVR</sequence>
<reference evidence="1 2" key="1">
    <citation type="submission" date="2020-11" db="EMBL/GenBank/DDBJ databases">
        <title>Carbohydrate-dependent, anaerobic sulfur respiration: A novel catabolism in halophilic archaea.</title>
        <authorList>
            <person name="Sorokin D.Y."/>
            <person name="Messina E."/>
            <person name="Smedile F."/>
            <person name="La Cono V."/>
            <person name="Hallsworth J.E."/>
            <person name="Yakimov M.M."/>
        </authorList>
    </citation>
    <scope>NUCLEOTIDE SEQUENCE [LARGE SCALE GENOMIC DNA]</scope>
    <source>
        <strain evidence="1 2">HSR12-2</strain>
    </source>
</reference>
<dbReference type="RefSeq" id="WP_229110166.1">
    <property type="nucleotide sequence ID" value="NZ_CP064788.1"/>
</dbReference>
<evidence type="ECO:0000313" key="1">
    <source>
        <dbReference type="EMBL" id="QSG10008.1"/>
    </source>
</evidence>
<dbReference type="AlphaFoldDB" id="A0A897NC14"/>
<accession>A0A897NC14</accession>
<name>A0A897NC14_9EURY</name>
<dbReference type="GeneID" id="68853228"/>
<keyword evidence="2" id="KW-1185">Reference proteome</keyword>
<dbReference type="Proteomes" id="UP000662973">
    <property type="component" value="Chromosome"/>
</dbReference>
<dbReference type="KEGG" id="hds:HSR122_2632"/>
<dbReference type="EMBL" id="CP064788">
    <property type="protein sequence ID" value="QSG10008.1"/>
    <property type="molecule type" value="Genomic_DNA"/>
</dbReference>
<evidence type="ECO:0000313" key="2">
    <source>
        <dbReference type="Proteomes" id="UP000662973"/>
    </source>
</evidence>
<protein>
    <submittedName>
        <fullName evidence="1">Uncharacterized protein</fullName>
    </submittedName>
</protein>
<proteinExistence type="predicted"/>
<gene>
    <name evidence="1" type="ORF">HSR122_2632</name>
</gene>